<gene>
    <name evidence="1" type="ORF">ACFSUO_06670</name>
</gene>
<dbReference type="Proteomes" id="UP001597502">
    <property type="component" value="Unassembled WGS sequence"/>
</dbReference>
<evidence type="ECO:0000313" key="1">
    <source>
        <dbReference type="EMBL" id="MFD2760657.1"/>
    </source>
</evidence>
<dbReference type="EMBL" id="JBHUNA010000010">
    <property type="protein sequence ID" value="MFD2760657.1"/>
    <property type="molecule type" value="Genomic_DNA"/>
</dbReference>
<proteinExistence type="predicted"/>
<dbReference type="InterPro" id="IPR024496">
    <property type="entry name" value="Spore_germ_GerPE"/>
</dbReference>
<protein>
    <submittedName>
        <fullName evidence="1">Spore germination protein GerPE</fullName>
    </submittedName>
</protein>
<organism evidence="1 2">
    <name type="scientific">Lentibacillus juripiscarius</name>
    <dbReference type="NCBI Taxonomy" id="257446"/>
    <lineage>
        <taxon>Bacteria</taxon>
        <taxon>Bacillati</taxon>
        <taxon>Bacillota</taxon>
        <taxon>Bacilli</taxon>
        <taxon>Bacillales</taxon>
        <taxon>Bacillaceae</taxon>
        <taxon>Lentibacillus</taxon>
    </lineage>
</organism>
<sequence>MQQRTSSVDNIKVNGLTYSGIFNIGDTTYAWTKAKGIAVQKEGAIFTDEDGVEFESYSLFHMETNWPHQKSSVQKNTFHHGDTIDVGNINITGVSQAAIFQVGSINDVRGEARIKHFRRYLDGSTHTNQPDS</sequence>
<dbReference type="Pfam" id="PF10970">
    <property type="entry name" value="GerPE"/>
    <property type="match status" value="1"/>
</dbReference>
<keyword evidence="2" id="KW-1185">Reference proteome</keyword>
<dbReference type="RefSeq" id="WP_382392366.1">
    <property type="nucleotide sequence ID" value="NZ_JBHUNA010000010.1"/>
</dbReference>
<evidence type="ECO:0000313" key="2">
    <source>
        <dbReference type="Proteomes" id="UP001597502"/>
    </source>
</evidence>
<comment type="caution">
    <text evidence="1">The sequence shown here is derived from an EMBL/GenBank/DDBJ whole genome shotgun (WGS) entry which is preliminary data.</text>
</comment>
<reference evidence="2" key="1">
    <citation type="journal article" date="2019" name="Int. J. Syst. Evol. Microbiol.">
        <title>The Global Catalogue of Microorganisms (GCM) 10K type strain sequencing project: providing services to taxonomists for standard genome sequencing and annotation.</title>
        <authorList>
            <consortium name="The Broad Institute Genomics Platform"/>
            <consortium name="The Broad Institute Genome Sequencing Center for Infectious Disease"/>
            <person name="Wu L."/>
            <person name="Ma J."/>
        </authorList>
    </citation>
    <scope>NUCLEOTIDE SEQUENCE [LARGE SCALE GENOMIC DNA]</scope>
    <source>
        <strain evidence="2">TISTR 1535</strain>
    </source>
</reference>
<accession>A0ABW5V7N6</accession>
<name>A0ABW5V7N6_9BACI</name>